<dbReference type="PROSITE" id="PS50109">
    <property type="entry name" value="HIS_KIN"/>
    <property type="match status" value="1"/>
</dbReference>
<dbReference type="SUPFAM" id="SSF55874">
    <property type="entry name" value="ATPase domain of HSP90 chaperone/DNA topoisomerase II/histidine kinase"/>
    <property type="match status" value="1"/>
</dbReference>
<evidence type="ECO:0000259" key="9">
    <source>
        <dbReference type="PROSITE" id="PS50113"/>
    </source>
</evidence>
<evidence type="ECO:0000256" key="6">
    <source>
        <dbReference type="SAM" id="Coils"/>
    </source>
</evidence>
<evidence type="ECO:0000313" key="11">
    <source>
        <dbReference type="Proteomes" id="UP000637774"/>
    </source>
</evidence>
<dbReference type="InterPro" id="IPR005467">
    <property type="entry name" value="His_kinase_dom"/>
</dbReference>
<evidence type="ECO:0000259" key="7">
    <source>
        <dbReference type="PROSITE" id="PS50109"/>
    </source>
</evidence>
<comment type="caution">
    <text evidence="10">The sequence shown here is derived from an EMBL/GenBank/DDBJ whole genome shotgun (WGS) entry which is preliminary data.</text>
</comment>
<feature type="domain" description="PAC" evidence="9">
    <location>
        <begin position="606"/>
        <end position="658"/>
    </location>
</feature>
<keyword evidence="6" id="KW-0175">Coiled coil</keyword>
<dbReference type="NCBIfam" id="TIGR00229">
    <property type="entry name" value="sensory_box"/>
    <property type="match status" value="4"/>
</dbReference>
<dbReference type="SMART" id="SM00086">
    <property type="entry name" value="PAC"/>
    <property type="match status" value="5"/>
</dbReference>
<evidence type="ECO:0000256" key="3">
    <source>
        <dbReference type="ARBA" id="ARBA00022553"/>
    </source>
</evidence>
<accession>A0ABQ2AAB7</accession>
<dbReference type="PROSITE" id="PS50112">
    <property type="entry name" value="PAS"/>
    <property type="match status" value="4"/>
</dbReference>
<dbReference type="Proteomes" id="UP000637774">
    <property type="component" value="Unassembled WGS sequence"/>
</dbReference>
<dbReference type="InterPro" id="IPR013656">
    <property type="entry name" value="PAS_4"/>
</dbReference>
<keyword evidence="4" id="KW-0808">Transferase</keyword>
<feature type="domain" description="PAC" evidence="9">
    <location>
        <begin position="732"/>
        <end position="784"/>
    </location>
</feature>
<dbReference type="Pfam" id="PF08447">
    <property type="entry name" value="PAS_3"/>
    <property type="match status" value="4"/>
</dbReference>
<feature type="domain" description="PAS" evidence="8">
    <location>
        <begin position="659"/>
        <end position="714"/>
    </location>
</feature>
<protein>
    <recommendedName>
        <fullName evidence="2">histidine kinase</fullName>
        <ecNumber evidence="2">2.7.13.3</ecNumber>
    </recommendedName>
</protein>
<dbReference type="Gene3D" id="3.30.565.10">
    <property type="entry name" value="Histidine kinase-like ATPase, C-terminal domain"/>
    <property type="match status" value="1"/>
</dbReference>
<name>A0ABQ2AAB7_9BACT</name>
<evidence type="ECO:0000256" key="1">
    <source>
        <dbReference type="ARBA" id="ARBA00000085"/>
    </source>
</evidence>
<dbReference type="InterPro" id="IPR000700">
    <property type="entry name" value="PAS-assoc_C"/>
</dbReference>
<dbReference type="PANTHER" id="PTHR43304:SF1">
    <property type="entry name" value="PAC DOMAIN-CONTAINING PROTEIN"/>
    <property type="match status" value="1"/>
</dbReference>
<comment type="catalytic activity">
    <reaction evidence="1">
        <text>ATP + protein L-histidine = ADP + protein N-phospho-L-histidine.</text>
        <dbReference type="EC" id="2.7.13.3"/>
    </reaction>
</comment>
<feature type="domain" description="PAC" evidence="9">
    <location>
        <begin position="354"/>
        <end position="406"/>
    </location>
</feature>
<evidence type="ECO:0000256" key="5">
    <source>
        <dbReference type="ARBA" id="ARBA00022777"/>
    </source>
</evidence>
<feature type="domain" description="PAS" evidence="8">
    <location>
        <begin position="282"/>
        <end position="318"/>
    </location>
</feature>
<dbReference type="PANTHER" id="PTHR43304">
    <property type="entry name" value="PHYTOCHROME-LIKE PROTEIN CPH1"/>
    <property type="match status" value="1"/>
</dbReference>
<feature type="domain" description="PAS" evidence="8">
    <location>
        <begin position="407"/>
        <end position="451"/>
    </location>
</feature>
<dbReference type="EC" id="2.7.13.3" evidence="2"/>
<dbReference type="InterPro" id="IPR003594">
    <property type="entry name" value="HATPase_dom"/>
</dbReference>
<dbReference type="InterPro" id="IPR036097">
    <property type="entry name" value="HisK_dim/P_sf"/>
</dbReference>
<proteinExistence type="predicted"/>
<dbReference type="InterPro" id="IPR036890">
    <property type="entry name" value="HATPase_C_sf"/>
</dbReference>
<keyword evidence="11" id="KW-1185">Reference proteome</keyword>
<dbReference type="SUPFAM" id="SSF55785">
    <property type="entry name" value="PYP-like sensor domain (PAS domain)"/>
    <property type="match status" value="5"/>
</dbReference>
<keyword evidence="3" id="KW-0597">Phosphoprotein</keyword>
<evidence type="ECO:0000256" key="4">
    <source>
        <dbReference type="ARBA" id="ARBA00022679"/>
    </source>
</evidence>
<dbReference type="InterPro" id="IPR003661">
    <property type="entry name" value="HisK_dim/P_dom"/>
</dbReference>
<dbReference type="InterPro" id="IPR001610">
    <property type="entry name" value="PAC"/>
</dbReference>
<keyword evidence="5" id="KW-0418">Kinase</keyword>
<dbReference type="CDD" id="cd00082">
    <property type="entry name" value="HisKA"/>
    <property type="match status" value="1"/>
</dbReference>
<feature type="domain" description="PAS" evidence="8">
    <location>
        <begin position="533"/>
        <end position="603"/>
    </location>
</feature>
<dbReference type="Gene3D" id="3.30.450.20">
    <property type="entry name" value="PAS domain"/>
    <property type="match status" value="6"/>
</dbReference>
<feature type="domain" description="PAC" evidence="9">
    <location>
        <begin position="480"/>
        <end position="532"/>
    </location>
</feature>
<dbReference type="PRINTS" id="PR00344">
    <property type="entry name" value="BCTRLSENSOR"/>
</dbReference>
<dbReference type="EMBL" id="BMGY01000022">
    <property type="protein sequence ID" value="GGH86953.1"/>
    <property type="molecule type" value="Genomic_DNA"/>
</dbReference>
<dbReference type="InterPro" id="IPR052162">
    <property type="entry name" value="Sensor_kinase/Photoreceptor"/>
</dbReference>
<dbReference type="SMART" id="SM00091">
    <property type="entry name" value="PAS"/>
    <property type="match status" value="6"/>
</dbReference>
<sequence>MSTSAPSALDFELLFAALPAPFVVLNPDGQVLALNAALAKLPGIGAATDWPGQPLTALCAALLAQGHHLPPADAWAAGLLAVRTGEPQVLEPNWKNLQEQPYPAAQAYWQATLQPVRAPATAELRYLLVRLLDVTEQLQAAATSTEQLRQILAQSPALIATVEGPEHRFAFTNPGYNAMTEHRALLGHPLAECFPELVGQGFLAVLDQVYRTGEAFGGQETPLVLTHPDTGERRKFYVDFSYQSLRDYTGQVTGVLGFAVDVTDQVRTRRQAKTLTAEMTRRDEQVRAITASVPVFILNFDPNGAITYINPYFYEYTGTDPTAPLDDAWLAIPDDDRPVASSLKAATMATGQPGKATFRCRRHDGALRWFQTNVQPYTDAQGQLAGFSAAIIEIHELQERTEELTRSRADFAALADNIAQLAWIADATGHIFWYNQQWYDFTGATPEEMQGWGWMQVHDPALVAGVNVRYLAAIQAGQPWEDTFPLRRHDGQFRWFLSRARPIRDASGTVVRWFGTNTDVTELRALQQRLSNSEEELRIQAESLPQQVWTASPDGAVDFYNHRTTAYLGESMEKNGTAYWLNFVHPDDRLRVQERWQAAISSQRYYEAEFRLRRYDGQYRWFLGQAQARRDPGGQVLKWYGTNTDVHQQRQLQEQVLASQSRFQQLLETLPQMTWTANSSGSATYYSQRWYKFTGATFEQLQNWGWEQLVHPDDLFGTLNKWNHSLATGEAFEDESRWRDQHGQYRWFLVRGEAIRDKHGAISVWVGAHTDIHEFKQVRQQLEAQNARLTRTNEDLDNFIYTASHDLKQPINNMAGIFEELTRTAYFRDPDAIKLISYFERALARIYGTIDDLSAIVQVQRQQQEMPAEAVELAPLADEVISSLQDQVRQLGATFELDFATCPMVDFVRLHLQSVFFNLISNSLKYAVPGRPPCIRLRSTPDLLTGRPIITVQDNGLGIDLERFGPQLFQLFRRFHSHVEGTGMGLYLINRVVQNRGGRLEVSSVVNEGTTFRIYL</sequence>
<organism evidence="10 11">
    <name type="scientific">Hymenobacter frigidus</name>
    <dbReference type="NCBI Taxonomy" id="1524095"/>
    <lineage>
        <taxon>Bacteria</taxon>
        <taxon>Pseudomonadati</taxon>
        <taxon>Bacteroidota</taxon>
        <taxon>Cytophagia</taxon>
        <taxon>Cytophagales</taxon>
        <taxon>Hymenobacteraceae</taxon>
        <taxon>Hymenobacter</taxon>
    </lineage>
</organism>
<dbReference type="InterPro" id="IPR004358">
    <property type="entry name" value="Sig_transdc_His_kin-like_C"/>
</dbReference>
<reference evidence="11" key="1">
    <citation type="journal article" date="2019" name="Int. J. Syst. Evol. Microbiol.">
        <title>The Global Catalogue of Microorganisms (GCM) 10K type strain sequencing project: providing services to taxonomists for standard genome sequencing and annotation.</title>
        <authorList>
            <consortium name="The Broad Institute Genomics Platform"/>
            <consortium name="The Broad Institute Genome Sequencing Center for Infectious Disease"/>
            <person name="Wu L."/>
            <person name="Ma J."/>
        </authorList>
    </citation>
    <scope>NUCLEOTIDE SEQUENCE [LARGE SCALE GENOMIC DNA]</scope>
    <source>
        <strain evidence="11">CGMCC 1.14966</strain>
    </source>
</reference>
<feature type="domain" description="Histidine kinase" evidence="7">
    <location>
        <begin position="802"/>
        <end position="1016"/>
    </location>
</feature>
<dbReference type="CDD" id="cd00130">
    <property type="entry name" value="PAS"/>
    <property type="match status" value="4"/>
</dbReference>
<dbReference type="Pfam" id="PF08448">
    <property type="entry name" value="PAS_4"/>
    <property type="match status" value="1"/>
</dbReference>
<dbReference type="SMART" id="SM00387">
    <property type="entry name" value="HATPase_c"/>
    <property type="match status" value="1"/>
</dbReference>
<evidence type="ECO:0000256" key="2">
    <source>
        <dbReference type="ARBA" id="ARBA00012438"/>
    </source>
</evidence>
<feature type="coiled-coil region" evidence="6">
    <location>
        <begin position="772"/>
        <end position="799"/>
    </location>
</feature>
<feature type="domain" description="PAC" evidence="9">
    <location>
        <begin position="219"/>
        <end position="274"/>
    </location>
</feature>
<evidence type="ECO:0000313" key="10">
    <source>
        <dbReference type="EMBL" id="GGH86953.1"/>
    </source>
</evidence>
<dbReference type="Gene3D" id="1.10.287.130">
    <property type="match status" value="1"/>
</dbReference>
<dbReference type="InterPro" id="IPR000014">
    <property type="entry name" value="PAS"/>
</dbReference>
<dbReference type="InterPro" id="IPR035965">
    <property type="entry name" value="PAS-like_dom_sf"/>
</dbReference>
<dbReference type="Pfam" id="PF02518">
    <property type="entry name" value="HATPase_c"/>
    <property type="match status" value="1"/>
</dbReference>
<dbReference type="PROSITE" id="PS50113">
    <property type="entry name" value="PAC"/>
    <property type="match status" value="5"/>
</dbReference>
<dbReference type="SUPFAM" id="SSF47384">
    <property type="entry name" value="Homodimeric domain of signal transducing histidine kinase"/>
    <property type="match status" value="1"/>
</dbReference>
<evidence type="ECO:0000259" key="8">
    <source>
        <dbReference type="PROSITE" id="PS50112"/>
    </source>
</evidence>
<dbReference type="RefSeq" id="WP_188562386.1">
    <property type="nucleotide sequence ID" value="NZ_BMGY01000022.1"/>
</dbReference>
<gene>
    <name evidence="10" type="ORF">GCM10011495_24730</name>
</gene>
<dbReference type="InterPro" id="IPR013655">
    <property type="entry name" value="PAS_fold_3"/>
</dbReference>